<proteinExistence type="predicted"/>
<name>A0A8J2YP43_9PROT</name>
<dbReference type="AlphaFoldDB" id="A0A8J2YP43"/>
<evidence type="ECO:0000313" key="1">
    <source>
        <dbReference type="EMBL" id="GGF02782.1"/>
    </source>
</evidence>
<sequence>MPSPRNTPDAERGAFEPLIDQASTLGQLEALAGLTAENRVDFWLAFGEIENEAERIAAGVAELKRRIRRAGLMA</sequence>
<protein>
    <submittedName>
        <fullName evidence="1">Uncharacterized protein</fullName>
    </submittedName>
</protein>
<dbReference type="EMBL" id="BMJQ01000001">
    <property type="protein sequence ID" value="GGF02782.1"/>
    <property type="molecule type" value="Genomic_DNA"/>
</dbReference>
<comment type="caution">
    <text evidence="1">The sequence shown here is derived from an EMBL/GenBank/DDBJ whole genome shotgun (WGS) entry which is preliminary data.</text>
</comment>
<reference evidence="1" key="2">
    <citation type="submission" date="2020-09" db="EMBL/GenBank/DDBJ databases">
        <authorList>
            <person name="Sun Q."/>
            <person name="Zhou Y."/>
        </authorList>
    </citation>
    <scope>NUCLEOTIDE SEQUENCE</scope>
    <source>
        <strain evidence="1">CGMCC 1.15725</strain>
    </source>
</reference>
<reference evidence="1" key="1">
    <citation type="journal article" date="2014" name="Int. J. Syst. Evol. Microbiol.">
        <title>Complete genome sequence of Corynebacterium casei LMG S-19264T (=DSM 44701T), isolated from a smear-ripened cheese.</title>
        <authorList>
            <consortium name="US DOE Joint Genome Institute (JGI-PGF)"/>
            <person name="Walter F."/>
            <person name="Albersmeier A."/>
            <person name="Kalinowski J."/>
            <person name="Ruckert C."/>
        </authorList>
    </citation>
    <scope>NUCLEOTIDE SEQUENCE</scope>
    <source>
        <strain evidence="1">CGMCC 1.15725</strain>
    </source>
</reference>
<organism evidence="1 2">
    <name type="scientific">Aliidongia dinghuensis</name>
    <dbReference type="NCBI Taxonomy" id="1867774"/>
    <lineage>
        <taxon>Bacteria</taxon>
        <taxon>Pseudomonadati</taxon>
        <taxon>Pseudomonadota</taxon>
        <taxon>Alphaproteobacteria</taxon>
        <taxon>Rhodospirillales</taxon>
        <taxon>Dongiaceae</taxon>
        <taxon>Aliidongia</taxon>
    </lineage>
</organism>
<gene>
    <name evidence="1" type="ORF">GCM10011611_05330</name>
</gene>
<evidence type="ECO:0000313" key="2">
    <source>
        <dbReference type="Proteomes" id="UP000646365"/>
    </source>
</evidence>
<keyword evidence="2" id="KW-1185">Reference proteome</keyword>
<accession>A0A8J2YP43</accession>
<dbReference type="Proteomes" id="UP000646365">
    <property type="component" value="Unassembled WGS sequence"/>
</dbReference>
<dbReference type="RefSeq" id="WP_189042161.1">
    <property type="nucleotide sequence ID" value="NZ_BMJQ01000001.1"/>
</dbReference>